<name>A0AAD8KS86_TARER</name>
<dbReference type="SUPFAM" id="SSF47459">
    <property type="entry name" value="HLH, helix-loop-helix DNA-binding domain"/>
    <property type="match status" value="1"/>
</dbReference>
<sequence>MDNIPGSINHFNAANFNMFQPDFMPEPDFETLISAIRDETTDPVPSFCLDYGCDHLTSSCMEIQLMQPLYNHGDGVIAGGVDVGGYDVMVPNSSDMIWNAEMEDVKVLDVFGDDDDSSETATTEKQETGRLKSGGGSKGDRARTLISERKRRSGMKEKLYALRSLVPNITKMDKASIVGDAARYIQDLQTQSRNLKVEIAAIEATKTLKTPSQQVTNVHVTDPFPTLKKISKLDMFQVEERGYYVRLVCNKGRGVAVSLHRALESITSFQIQSSNLSTVGDDIVLTFTLNVTTCGFEINLPNLKLWLSSAFINQGFEFDTFPSS</sequence>
<feature type="region of interest" description="Disordered" evidence="5">
    <location>
        <begin position="112"/>
        <end position="142"/>
    </location>
</feature>
<dbReference type="GO" id="GO:0003700">
    <property type="term" value="F:DNA-binding transcription factor activity"/>
    <property type="evidence" value="ECO:0007669"/>
    <property type="project" value="TreeGrafter"/>
</dbReference>
<gene>
    <name evidence="7" type="ORF">QVD17_14936</name>
</gene>
<dbReference type="InterPro" id="IPR051358">
    <property type="entry name" value="TF_AMS/ICE1/BHLH6-like"/>
</dbReference>
<keyword evidence="4" id="KW-0539">Nucleus</keyword>
<comment type="caution">
    <text evidence="7">The sequence shown here is derived from an EMBL/GenBank/DDBJ whole genome shotgun (WGS) entry which is preliminary data.</text>
</comment>
<dbReference type="EMBL" id="JAUHHV010000004">
    <property type="protein sequence ID" value="KAK1426266.1"/>
    <property type="molecule type" value="Genomic_DNA"/>
</dbReference>
<keyword evidence="2" id="KW-0805">Transcription regulation</keyword>
<dbReference type="PROSITE" id="PS50888">
    <property type="entry name" value="BHLH"/>
    <property type="match status" value="1"/>
</dbReference>
<keyword evidence="8" id="KW-1185">Reference proteome</keyword>
<dbReference type="InterPro" id="IPR036638">
    <property type="entry name" value="HLH_DNA-bd_sf"/>
</dbReference>
<evidence type="ECO:0000313" key="8">
    <source>
        <dbReference type="Proteomes" id="UP001229421"/>
    </source>
</evidence>
<dbReference type="SMART" id="SM00353">
    <property type="entry name" value="HLH"/>
    <property type="match status" value="1"/>
</dbReference>
<dbReference type="GO" id="GO:0005634">
    <property type="term" value="C:nucleus"/>
    <property type="evidence" value="ECO:0007669"/>
    <property type="project" value="UniProtKB-SubCell"/>
</dbReference>
<evidence type="ECO:0000256" key="4">
    <source>
        <dbReference type="ARBA" id="ARBA00023242"/>
    </source>
</evidence>
<dbReference type="GO" id="GO:0046983">
    <property type="term" value="F:protein dimerization activity"/>
    <property type="evidence" value="ECO:0007669"/>
    <property type="project" value="InterPro"/>
</dbReference>
<evidence type="ECO:0000313" key="7">
    <source>
        <dbReference type="EMBL" id="KAK1426266.1"/>
    </source>
</evidence>
<evidence type="ECO:0000256" key="1">
    <source>
        <dbReference type="ARBA" id="ARBA00004123"/>
    </source>
</evidence>
<dbReference type="InterPro" id="IPR011598">
    <property type="entry name" value="bHLH_dom"/>
</dbReference>
<reference evidence="7" key="1">
    <citation type="journal article" date="2023" name="bioRxiv">
        <title>Improved chromosome-level genome assembly for marigold (Tagetes erecta).</title>
        <authorList>
            <person name="Jiang F."/>
            <person name="Yuan L."/>
            <person name="Wang S."/>
            <person name="Wang H."/>
            <person name="Xu D."/>
            <person name="Wang A."/>
            <person name="Fan W."/>
        </authorList>
    </citation>
    <scope>NUCLEOTIDE SEQUENCE</scope>
    <source>
        <strain evidence="7">WSJ</strain>
        <tissue evidence="7">Leaf</tissue>
    </source>
</reference>
<comment type="subcellular location">
    <subcellularLocation>
        <location evidence="1">Nucleus</location>
    </subcellularLocation>
</comment>
<dbReference type="Pfam" id="PF00010">
    <property type="entry name" value="HLH"/>
    <property type="match status" value="1"/>
</dbReference>
<evidence type="ECO:0000256" key="3">
    <source>
        <dbReference type="ARBA" id="ARBA00023163"/>
    </source>
</evidence>
<feature type="domain" description="BHLH" evidence="6">
    <location>
        <begin position="139"/>
        <end position="188"/>
    </location>
</feature>
<dbReference type="Gene3D" id="4.10.280.10">
    <property type="entry name" value="Helix-loop-helix DNA-binding domain"/>
    <property type="match status" value="1"/>
</dbReference>
<dbReference type="Proteomes" id="UP001229421">
    <property type="component" value="Unassembled WGS sequence"/>
</dbReference>
<dbReference type="GO" id="GO:0043565">
    <property type="term" value="F:sequence-specific DNA binding"/>
    <property type="evidence" value="ECO:0007669"/>
    <property type="project" value="TreeGrafter"/>
</dbReference>
<accession>A0AAD8KS86</accession>
<dbReference type="PANTHER" id="PTHR31945">
    <property type="entry name" value="TRANSCRIPTION FACTOR SCREAM2-RELATED"/>
    <property type="match status" value="1"/>
</dbReference>
<evidence type="ECO:0000256" key="2">
    <source>
        <dbReference type="ARBA" id="ARBA00023015"/>
    </source>
</evidence>
<dbReference type="AlphaFoldDB" id="A0AAD8KS86"/>
<keyword evidence="3" id="KW-0804">Transcription</keyword>
<evidence type="ECO:0000256" key="5">
    <source>
        <dbReference type="SAM" id="MobiDB-lite"/>
    </source>
</evidence>
<protein>
    <recommendedName>
        <fullName evidence="6">BHLH domain-containing protein</fullName>
    </recommendedName>
</protein>
<organism evidence="7 8">
    <name type="scientific">Tagetes erecta</name>
    <name type="common">African marigold</name>
    <dbReference type="NCBI Taxonomy" id="13708"/>
    <lineage>
        <taxon>Eukaryota</taxon>
        <taxon>Viridiplantae</taxon>
        <taxon>Streptophyta</taxon>
        <taxon>Embryophyta</taxon>
        <taxon>Tracheophyta</taxon>
        <taxon>Spermatophyta</taxon>
        <taxon>Magnoliopsida</taxon>
        <taxon>eudicotyledons</taxon>
        <taxon>Gunneridae</taxon>
        <taxon>Pentapetalae</taxon>
        <taxon>asterids</taxon>
        <taxon>campanulids</taxon>
        <taxon>Asterales</taxon>
        <taxon>Asteraceae</taxon>
        <taxon>Asteroideae</taxon>
        <taxon>Heliantheae alliance</taxon>
        <taxon>Tageteae</taxon>
        <taxon>Tagetes</taxon>
    </lineage>
</organism>
<proteinExistence type="predicted"/>
<dbReference type="PANTHER" id="PTHR31945:SF17">
    <property type="entry name" value="TRANSCRIPTION FACTOR FER-LIKE IRON DEFICIENCY-INDUCED TRANSCRIPTION FACTOR"/>
    <property type="match status" value="1"/>
</dbReference>
<evidence type="ECO:0000259" key="6">
    <source>
        <dbReference type="PROSITE" id="PS50888"/>
    </source>
</evidence>